<reference evidence="2 3" key="1">
    <citation type="submission" date="2018-11" db="EMBL/GenBank/DDBJ databases">
        <authorList>
            <consortium name="Pathogen Informatics"/>
        </authorList>
    </citation>
    <scope>NUCLEOTIDE SEQUENCE [LARGE SCALE GENOMIC DNA]</scope>
</reference>
<evidence type="ECO:0000313" key="3">
    <source>
        <dbReference type="Proteomes" id="UP000270094"/>
    </source>
</evidence>
<dbReference type="Proteomes" id="UP000270094">
    <property type="component" value="Unassembled WGS sequence"/>
</dbReference>
<keyword evidence="3" id="KW-1185">Reference proteome</keyword>
<evidence type="ECO:0000256" key="1">
    <source>
        <dbReference type="SAM" id="MobiDB-lite"/>
    </source>
</evidence>
<name>A0A3P7JBK1_STRVU</name>
<sequence>MVGYEDYTEVIVNETLKRKAILLELSGFRSADANRRKIRAWKEVQDVVLLKCRKMMTLDQIKRVWRNKKAHVRDTLLKEKRYRSATGGGLELPLERAISSCAKSFTEAEIALANALGREAVMSGLGKMETFVDKAGTSDGSPSSRGGRDREEEEKRGGGGACLEREEKRGGGGACLEREEKRGGG</sequence>
<protein>
    <submittedName>
        <fullName evidence="2">Uncharacterized protein</fullName>
    </submittedName>
</protein>
<dbReference type="AlphaFoldDB" id="A0A3P7JBK1"/>
<feature type="non-terminal residue" evidence="2">
    <location>
        <position position="185"/>
    </location>
</feature>
<dbReference type="EMBL" id="UYYB01120171">
    <property type="protein sequence ID" value="VDM82941.1"/>
    <property type="molecule type" value="Genomic_DNA"/>
</dbReference>
<feature type="region of interest" description="Disordered" evidence="1">
    <location>
        <begin position="132"/>
        <end position="185"/>
    </location>
</feature>
<gene>
    <name evidence="2" type="ORF">SVUK_LOCUS17939</name>
</gene>
<evidence type="ECO:0000313" key="2">
    <source>
        <dbReference type="EMBL" id="VDM82941.1"/>
    </source>
</evidence>
<feature type="compositionally biased region" description="Basic and acidic residues" evidence="1">
    <location>
        <begin position="146"/>
        <end position="185"/>
    </location>
</feature>
<proteinExistence type="predicted"/>
<organism evidence="2 3">
    <name type="scientific">Strongylus vulgaris</name>
    <name type="common">Blood worm</name>
    <dbReference type="NCBI Taxonomy" id="40348"/>
    <lineage>
        <taxon>Eukaryota</taxon>
        <taxon>Metazoa</taxon>
        <taxon>Ecdysozoa</taxon>
        <taxon>Nematoda</taxon>
        <taxon>Chromadorea</taxon>
        <taxon>Rhabditida</taxon>
        <taxon>Rhabditina</taxon>
        <taxon>Rhabditomorpha</taxon>
        <taxon>Strongyloidea</taxon>
        <taxon>Strongylidae</taxon>
        <taxon>Strongylus</taxon>
    </lineage>
</organism>
<accession>A0A3P7JBK1</accession>
<dbReference type="OrthoDB" id="5872938at2759"/>